<dbReference type="RefSeq" id="WP_098443193.1">
    <property type="nucleotide sequence ID" value="NZ_WMEY01000003.1"/>
</dbReference>
<proteinExistence type="predicted"/>
<evidence type="ECO:0000313" key="2">
    <source>
        <dbReference type="Proteomes" id="UP000447833"/>
    </source>
</evidence>
<comment type="caution">
    <text evidence="1">The sequence shown here is derived from an EMBL/GenBank/DDBJ whole genome shotgun (WGS) entry which is preliminary data.</text>
</comment>
<accession>A0A845EYD8</accession>
<name>A0A845EYD8_9BACL</name>
<evidence type="ECO:0000313" key="1">
    <source>
        <dbReference type="EMBL" id="MYL63581.1"/>
    </source>
</evidence>
<organism evidence="1 2">
    <name type="scientific">Guptibacillus hwajinpoensis</name>
    <dbReference type="NCBI Taxonomy" id="208199"/>
    <lineage>
        <taxon>Bacteria</taxon>
        <taxon>Bacillati</taxon>
        <taxon>Bacillota</taxon>
        <taxon>Bacilli</taxon>
        <taxon>Bacillales</taxon>
        <taxon>Guptibacillaceae</taxon>
        <taxon>Guptibacillus</taxon>
    </lineage>
</organism>
<sequence>MVTLTTGPIENKPTNGIRTTQQVTIKISNRSSVNTSTVEIVGKNLNGTQTVYVLELITIPVNGVVSKTYFADLDGYQFSFNITGLAMTQTGISVWGKANGTLQPAHRLVLSELKGD</sequence>
<dbReference type="AlphaFoldDB" id="A0A845EYD8"/>
<protein>
    <submittedName>
        <fullName evidence="1">Uncharacterized protein</fullName>
    </submittedName>
</protein>
<gene>
    <name evidence="1" type="ORF">GLW07_09475</name>
</gene>
<dbReference type="EMBL" id="WMEY01000003">
    <property type="protein sequence ID" value="MYL63581.1"/>
    <property type="molecule type" value="Genomic_DNA"/>
</dbReference>
<reference evidence="1 2" key="1">
    <citation type="submission" date="2019-11" db="EMBL/GenBank/DDBJ databases">
        <title>Genome sequences of 17 halophilic strains isolated from different environments.</title>
        <authorList>
            <person name="Furrow R.E."/>
        </authorList>
    </citation>
    <scope>NUCLEOTIDE SEQUENCE [LARGE SCALE GENOMIC DNA]</scope>
    <source>
        <strain evidence="1 2">22506_14_FS</strain>
    </source>
</reference>
<dbReference type="Proteomes" id="UP000447833">
    <property type="component" value="Unassembled WGS sequence"/>
</dbReference>